<dbReference type="Gene3D" id="3.90.1300.10">
    <property type="entry name" value="Amidase signature (AS) domain"/>
    <property type="match status" value="1"/>
</dbReference>
<dbReference type="Proteomes" id="UP000799440">
    <property type="component" value="Unassembled WGS sequence"/>
</dbReference>
<feature type="chain" id="PRO_5025558391" evidence="1">
    <location>
        <begin position="21"/>
        <end position="557"/>
    </location>
</feature>
<dbReference type="InterPro" id="IPR023631">
    <property type="entry name" value="Amidase_dom"/>
</dbReference>
<accession>A0A6A6VG65</accession>
<dbReference type="PANTHER" id="PTHR42678">
    <property type="entry name" value="AMIDASE"/>
    <property type="match status" value="1"/>
</dbReference>
<dbReference type="OrthoDB" id="566138at2759"/>
<evidence type="ECO:0000259" key="2">
    <source>
        <dbReference type="Pfam" id="PF01425"/>
    </source>
</evidence>
<dbReference type="InterPro" id="IPR036928">
    <property type="entry name" value="AS_sf"/>
</dbReference>
<evidence type="ECO:0000256" key="1">
    <source>
        <dbReference type="SAM" id="SignalP"/>
    </source>
</evidence>
<name>A0A6A6VG65_9PLEO</name>
<proteinExistence type="predicted"/>
<dbReference type="PANTHER" id="PTHR42678:SF5">
    <property type="entry name" value="GLUTAMYL-TRNA(GLN) AMIDOTRANSFERASE SUBUNIT A"/>
    <property type="match status" value="1"/>
</dbReference>
<feature type="domain" description="Amidase" evidence="2">
    <location>
        <begin position="48"/>
        <end position="505"/>
    </location>
</feature>
<keyword evidence="1" id="KW-0732">Signal</keyword>
<dbReference type="Pfam" id="PF01425">
    <property type="entry name" value="Amidase"/>
    <property type="match status" value="1"/>
</dbReference>
<dbReference type="AlphaFoldDB" id="A0A6A6VG65"/>
<dbReference type="SUPFAM" id="SSF75304">
    <property type="entry name" value="Amidase signature (AS) enzymes"/>
    <property type="match status" value="1"/>
</dbReference>
<evidence type="ECO:0000313" key="3">
    <source>
        <dbReference type="EMBL" id="KAF2748769.1"/>
    </source>
</evidence>
<protein>
    <submittedName>
        <fullName evidence="3">Amidase signature enzyme</fullName>
    </submittedName>
</protein>
<gene>
    <name evidence="3" type="ORF">M011DRAFT_441229</name>
</gene>
<sequence length="557" mass="59220">MRAKISFTFIALTSLRLTACQQMPFDAREATIDSVHHALFSGLTTCRDVVSSFLARIEALNDRTNAIITLNPRALDQADVLDESLAAGNATGALFCVPVLLKDNFDTADMPTTAGSLALRNLRPTQDAPSVTALKNAGAVILGKANLHELALEGLSVSSLGGQTINPYDATRTPGGSSGGTGAAVAASFCVFGTGTDTVNSLRSPASANSLFSIRPTRGLVTTSGVVPVSYTQDTIGPIGRSVKDVAVALTVMASTGYDPTYNYSALIPPSMRDIDFAASLTTGTLKDLRLGVLKGFFSTSNSSEVTPVNTAMTTILQTLSSSGATLIPIDEEIYNATAIGAALDVQQYEIRELMDAYLQDPSRVGDIPRTYTDIYTRKSSTNESNNDFLVIPAQYSYVHTALTNSTSSETYIHRQHAIQNLSLSLASTFTRNNLDFLIYPEQKNLVVKLGSPSQAGRNGILAALTGSPVVALPAGFSEPTEEAPVGVPIGMEILGRPWSDEALLKTAWQIEQLMKVRRAPEWALESVEVKEYNAVPEVVPDRGNVDGVYPLGSLGV</sequence>
<organism evidence="3 4">
    <name type="scientific">Sporormia fimetaria CBS 119925</name>
    <dbReference type="NCBI Taxonomy" id="1340428"/>
    <lineage>
        <taxon>Eukaryota</taxon>
        <taxon>Fungi</taxon>
        <taxon>Dikarya</taxon>
        <taxon>Ascomycota</taxon>
        <taxon>Pezizomycotina</taxon>
        <taxon>Dothideomycetes</taxon>
        <taxon>Pleosporomycetidae</taxon>
        <taxon>Pleosporales</taxon>
        <taxon>Sporormiaceae</taxon>
        <taxon>Sporormia</taxon>
    </lineage>
</organism>
<dbReference type="EMBL" id="MU006568">
    <property type="protein sequence ID" value="KAF2748769.1"/>
    <property type="molecule type" value="Genomic_DNA"/>
</dbReference>
<feature type="signal peptide" evidence="1">
    <location>
        <begin position="1"/>
        <end position="20"/>
    </location>
</feature>
<reference evidence="3" key="1">
    <citation type="journal article" date="2020" name="Stud. Mycol.">
        <title>101 Dothideomycetes genomes: a test case for predicting lifestyles and emergence of pathogens.</title>
        <authorList>
            <person name="Haridas S."/>
            <person name="Albert R."/>
            <person name="Binder M."/>
            <person name="Bloem J."/>
            <person name="Labutti K."/>
            <person name="Salamov A."/>
            <person name="Andreopoulos B."/>
            <person name="Baker S."/>
            <person name="Barry K."/>
            <person name="Bills G."/>
            <person name="Bluhm B."/>
            <person name="Cannon C."/>
            <person name="Castanera R."/>
            <person name="Culley D."/>
            <person name="Daum C."/>
            <person name="Ezra D."/>
            <person name="Gonzalez J."/>
            <person name="Henrissat B."/>
            <person name="Kuo A."/>
            <person name="Liang C."/>
            <person name="Lipzen A."/>
            <person name="Lutzoni F."/>
            <person name="Magnuson J."/>
            <person name="Mondo S."/>
            <person name="Nolan M."/>
            <person name="Ohm R."/>
            <person name="Pangilinan J."/>
            <person name="Park H.-J."/>
            <person name="Ramirez L."/>
            <person name="Alfaro M."/>
            <person name="Sun H."/>
            <person name="Tritt A."/>
            <person name="Yoshinaga Y."/>
            <person name="Zwiers L.-H."/>
            <person name="Turgeon B."/>
            <person name="Goodwin S."/>
            <person name="Spatafora J."/>
            <person name="Crous P."/>
            <person name="Grigoriev I."/>
        </authorList>
    </citation>
    <scope>NUCLEOTIDE SEQUENCE</scope>
    <source>
        <strain evidence="3">CBS 119925</strain>
    </source>
</reference>
<evidence type="ECO:0000313" key="4">
    <source>
        <dbReference type="Proteomes" id="UP000799440"/>
    </source>
</evidence>
<keyword evidence="4" id="KW-1185">Reference proteome</keyword>